<evidence type="ECO:0000259" key="8">
    <source>
        <dbReference type="PROSITE" id="PS51686"/>
    </source>
</evidence>
<feature type="region of interest" description="Disordered" evidence="7">
    <location>
        <begin position="895"/>
        <end position="921"/>
    </location>
</feature>
<dbReference type="PANTHER" id="PTHR22807">
    <property type="entry name" value="NOP2 YEAST -RELATED NOL1/NOP2/FMU SUN DOMAIN-CONTAINING"/>
    <property type="match status" value="1"/>
</dbReference>
<dbReference type="PROSITE" id="PS51686">
    <property type="entry name" value="SAM_MT_RSMB_NOP"/>
    <property type="match status" value="1"/>
</dbReference>
<dbReference type="Pfam" id="PF21148">
    <property type="entry name" value="NSUN5_fdxn-like"/>
    <property type="match status" value="1"/>
</dbReference>
<evidence type="ECO:0000256" key="1">
    <source>
        <dbReference type="ARBA" id="ARBA00022603"/>
    </source>
</evidence>
<comment type="similarity">
    <text evidence="6">Belongs to the class I-like SAM-binding methyltransferase superfamily. RsmB/NOP family.</text>
</comment>
<dbReference type="InterPro" id="IPR001678">
    <property type="entry name" value="MeTrfase_RsmB-F_NOP2_dom"/>
</dbReference>
<dbReference type="GO" id="GO:0070475">
    <property type="term" value="P:rRNA base methylation"/>
    <property type="evidence" value="ECO:0007669"/>
    <property type="project" value="TreeGrafter"/>
</dbReference>
<feature type="domain" description="SAM-dependent MTase RsmB/NOP-type" evidence="8">
    <location>
        <begin position="122"/>
        <end position="421"/>
    </location>
</feature>
<evidence type="ECO:0000256" key="4">
    <source>
        <dbReference type="ARBA" id="ARBA00022884"/>
    </source>
</evidence>
<feature type="compositionally biased region" description="Polar residues" evidence="7">
    <location>
        <begin position="625"/>
        <end position="634"/>
    </location>
</feature>
<dbReference type="SUPFAM" id="SSF53335">
    <property type="entry name" value="S-adenosyl-L-methionine-dependent methyltransferases"/>
    <property type="match status" value="1"/>
</dbReference>
<dbReference type="InterPro" id="IPR029063">
    <property type="entry name" value="SAM-dependent_MTases_sf"/>
</dbReference>
<keyword evidence="10" id="KW-1185">Reference proteome</keyword>
<feature type="active site" description="Nucleophile" evidence="6">
    <location>
        <position position="355"/>
    </location>
</feature>
<name>A0A813D7P7_POLGL</name>
<comment type="caution">
    <text evidence="9">The sequence shown here is derived from an EMBL/GenBank/DDBJ whole genome shotgun (WGS) entry which is preliminary data.</text>
</comment>
<keyword evidence="1 6" id="KW-0489">Methyltransferase</keyword>
<feature type="binding site" evidence="6">
    <location>
        <position position="294"/>
    </location>
    <ligand>
        <name>S-adenosyl-L-methionine</name>
        <dbReference type="ChEBI" id="CHEBI:59789"/>
    </ligand>
</feature>
<dbReference type="InterPro" id="IPR049560">
    <property type="entry name" value="MeTrfase_RsmB-F_NOP2_cat"/>
</dbReference>
<evidence type="ECO:0000256" key="5">
    <source>
        <dbReference type="PROSITE-ProRule" id="PRU00339"/>
    </source>
</evidence>
<evidence type="ECO:0000256" key="3">
    <source>
        <dbReference type="ARBA" id="ARBA00022691"/>
    </source>
</evidence>
<dbReference type="AlphaFoldDB" id="A0A813D7P7"/>
<dbReference type="OrthoDB" id="433779at2759"/>
<dbReference type="PROSITE" id="PS50005">
    <property type="entry name" value="TPR"/>
    <property type="match status" value="1"/>
</dbReference>
<evidence type="ECO:0000313" key="10">
    <source>
        <dbReference type="Proteomes" id="UP000654075"/>
    </source>
</evidence>
<dbReference type="Gene3D" id="3.40.50.150">
    <property type="entry name" value="Vaccinia Virus protein VP39"/>
    <property type="match status" value="1"/>
</dbReference>
<dbReference type="CDD" id="cd02440">
    <property type="entry name" value="AdoMet_MTases"/>
    <property type="match status" value="1"/>
</dbReference>
<feature type="binding site" evidence="6">
    <location>
        <begin position="223"/>
        <end position="229"/>
    </location>
    <ligand>
        <name>S-adenosyl-L-methionine</name>
        <dbReference type="ChEBI" id="CHEBI:59789"/>
    </ligand>
</feature>
<organism evidence="9 10">
    <name type="scientific">Polarella glacialis</name>
    <name type="common">Dinoflagellate</name>
    <dbReference type="NCBI Taxonomy" id="89957"/>
    <lineage>
        <taxon>Eukaryota</taxon>
        <taxon>Sar</taxon>
        <taxon>Alveolata</taxon>
        <taxon>Dinophyceae</taxon>
        <taxon>Suessiales</taxon>
        <taxon>Suessiaceae</taxon>
        <taxon>Polarella</taxon>
    </lineage>
</organism>
<dbReference type="InterPro" id="IPR049561">
    <property type="entry name" value="NSUN5_7_fdxn-like"/>
</dbReference>
<protein>
    <recommendedName>
        <fullName evidence="8">SAM-dependent MTase RsmB/NOP-type domain-containing protein</fullName>
    </recommendedName>
</protein>
<dbReference type="EMBL" id="CAJNNV010001226">
    <property type="protein sequence ID" value="CAE8584575.1"/>
    <property type="molecule type" value="Genomic_DNA"/>
</dbReference>
<dbReference type="Gene3D" id="1.25.40.10">
    <property type="entry name" value="Tetratricopeptide repeat domain"/>
    <property type="match status" value="1"/>
</dbReference>
<evidence type="ECO:0000256" key="2">
    <source>
        <dbReference type="ARBA" id="ARBA00022679"/>
    </source>
</evidence>
<dbReference type="GO" id="GO:0005730">
    <property type="term" value="C:nucleolus"/>
    <property type="evidence" value="ECO:0007669"/>
    <property type="project" value="TreeGrafter"/>
</dbReference>
<evidence type="ECO:0000313" key="9">
    <source>
        <dbReference type="EMBL" id="CAE8584575.1"/>
    </source>
</evidence>
<dbReference type="GO" id="GO:0003723">
    <property type="term" value="F:RNA binding"/>
    <property type="evidence" value="ECO:0007669"/>
    <property type="project" value="UniProtKB-UniRule"/>
</dbReference>
<dbReference type="InterPro" id="IPR011990">
    <property type="entry name" value="TPR-like_helical_dom_sf"/>
</dbReference>
<sequence length="921" mass="101263">MAKAAERLCHSAAKCLRDGGASWNREVLYSSGVEHWMMAELQAIVLGARKNETLLKQITEESGLSEHLAQDHDESLLQVLLYQILLGSRRIRGEGALFDVVKEWKAPLQKTLADRRRRGDTAKFEQKIHLPRYIRVNTLRVSLEDAVRNLGESGWTLGTGPAPDKRCFVKDPVIANCIRFPPQSSFHGNAMVDNGSFILQDRSSCIPAAALAPPKGAHVIDCCAAPGNKTSHVAALLAGTGMIFAFDRNEKRCNTLRSQMEKFGVKEIEVFCEDFMHVSPTEERHANVTHFLCDPTCSGSGQLANQVSSGPAEEENQSSGWLSASDLSALAESQTSIVSHCMTFTACQVVTYSTCSVHEVENEAVVAAVLAKNPKFRAVKCLPDWEHRGTTAHGPAGPLCCRASHEADFTNGFFCCRFERIPKKGAEQGSPKQARKEQPPSKQSEAVTQDKPKKKKKKAGASSQAAAVVADDIVRKVKKVSSSQLEDASADRQKANKKISSGQPETVAAAPPKKKKKKRLAQPEAAVEVKSEATTKKRYLQVEAAADAKPKKKKKKSQYLQALDGADVGSGLSRLQAINCIAQRARQELALQAKQRPEVDEETDDRGQRLRSALEMQDGVGWESPESSCGSSWGRNEDSDDDPEKARNLKEPGEDGRYYDDPLWYGKTRGEIQYATDLEKANGNAASRDGDWKRANKYWKKALRGVEKLQDPEQELRLRLNLVLGYTKQKKADKAFVHCDEVLKERLKAVASPELRAKAHFRRAEVFEVTGEISKALTSLKSALEIEPANSDARWKWSQLKSLEAEQRQRERSLFMGKFPGGVSEAKAESAVKAVGDQVDEPKVAASSDGLTEQERLLARSLTDRTASARLYGSLTEEGPEESCHQQLNMSMGPKVNLFGPLRRPDSGLSPAEALLRGAPG</sequence>
<feature type="binding site" evidence="6">
    <location>
        <position position="247"/>
    </location>
    <ligand>
        <name>S-adenosyl-L-methionine</name>
        <dbReference type="ChEBI" id="CHEBI:59789"/>
    </ligand>
</feature>
<dbReference type="PRINTS" id="PR02008">
    <property type="entry name" value="RCMTFAMILY"/>
</dbReference>
<keyword evidence="4 6" id="KW-0694">RNA-binding</keyword>
<keyword evidence="2 6" id="KW-0808">Transferase</keyword>
<feature type="compositionally biased region" description="Basic and acidic residues" evidence="7">
    <location>
        <begin position="644"/>
        <end position="655"/>
    </location>
</feature>
<feature type="repeat" description="TPR" evidence="5">
    <location>
        <begin position="757"/>
        <end position="790"/>
    </location>
</feature>
<accession>A0A813D7P7</accession>
<dbReference type="Gene3D" id="3.30.70.1170">
    <property type="entry name" value="Sun protein, domain 3"/>
    <property type="match status" value="1"/>
</dbReference>
<gene>
    <name evidence="9" type="ORF">PGLA1383_LOCUS3506</name>
</gene>
<dbReference type="InterPro" id="IPR019734">
    <property type="entry name" value="TPR_rpt"/>
</dbReference>
<keyword evidence="5" id="KW-0802">TPR repeat</keyword>
<evidence type="ECO:0000256" key="6">
    <source>
        <dbReference type="PROSITE-ProRule" id="PRU01023"/>
    </source>
</evidence>
<dbReference type="SUPFAM" id="SSF48452">
    <property type="entry name" value="TPR-like"/>
    <property type="match status" value="1"/>
</dbReference>
<proteinExistence type="inferred from homology"/>
<dbReference type="GO" id="GO:0008173">
    <property type="term" value="F:RNA methyltransferase activity"/>
    <property type="evidence" value="ECO:0007669"/>
    <property type="project" value="InterPro"/>
</dbReference>
<evidence type="ECO:0000256" key="7">
    <source>
        <dbReference type="SAM" id="MobiDB-lite"/>
    </source>
</evidence>
<keyword evidence="3 6" id="KW-0949">S-adenosyl-L-methionine</keyword>
<dbReference type="Pfam" id="PF01189">
    <property type="entry name" value="Methyltr_RsmB-F"/>
    <property type="match status" value="1"/>
</dbReference>
<feature type="region of interest" description="Disordered" evidence="7">
    <location>
        <begin position="480"/>
        <end position="559"/>
    </location>
</feature>
<feature type="binding site" evidence="6">
    <location>
        <position position="274"/>
    </location>
    <ligand>
        <name>S-adenosyl-L-methionine</name>
        <dbReference type="ChEBI" id="CHEBI:59789"/>
    </ligand>
</feature>
<dbReference type="InterPro" id="IPR023267">
    <property type="entry name" value="RCMT"/>
</dbReference>
<feature type="region of interest" description="Disordered" evidence="7">
    <location>
        <begin position="592"/>
        <end position="655"/>
    </location>
</feature>
<dbReference type="PANTHER" id="PTHR22807:SF4">
    <property type="entry name" value="28S RRNA (CYTOSINE-C(5))-METHYLTRANSFERASE"/>
    <property type="match status" value="1"/>
</dbReference>
<dbReference type="Proteomes" id="UP000654075">
    <property type="component" value="Unassembled WGS sequence"/>
</dbReference>
<feature type="region of interest" description="Disordered" evidence="7">
    <location>
        <begin position="426"/>
        <end position="467"/>
    </location>
</feature>
<dbReference type="SMART" id="SM00028">
    <property type="entry name" value="TPR"/>
    <property type="match status" value="1"/>
</dbReference>
<reference evidence="9" key="1">
    <citation type="submission" date="2021-02" db="EMBL/GenBank/DDBJ databases">
        <authorList>
            <person name="Dougan E. K."/>
            <person name="Rhodes N."/>
            <person name="Thang M."/>
            <person name="Chan C."/>
        </authorList>
    </citation>
    <scope>NUCLEOTIDE SEQUENCE</scope>
</reference>